<dbReference type="SUPFAM" id="SSF48403">
    <property type="entry name" value="Ankyrin repeat"/>
    <property type="match status" value="1"/>
</dbReference>
<comment type="caution">
    <text evidence="4">The sequence shown here is derived from an EMBL/GenBank/DDBJ whole genome shotgun (WGS) entry which is preliminary data.</text>
</comment>
<dbReference type="SMART" id="SM00248">
    <property type="entry name" value="ANK"/>
    <property type="match status" value="2"/>
</dbReference>
<evidence type="ECO:0000313" key="5">
    <source>
        <dbReference type="Proteomes" id="UP001159405"/>
    </source>
</evidence>
<dbReference type="InterPro" id="IPR002110">
    <property type="entry name" value="Ankyrin_rpt"/>
</dbReference>
<dbReference type="Gene3D" id="1.25.40.20">
    <property type="entry name" value="Ankyrin repeat-containing domain"/>
    <property type="match status" value="1"/>
</dbReference>
<dbReference type="PANTHER" id="PTHR24201:SF15">
    <property type="entry name" value="ANKYRIN REPEAT DOMAIN-CONTAINING PROTEIN 66"/>
    <property type="match status" value="1"/>
</dbReference>
<evidence type="ECO:0000256" key="2">
    <source>
        <dbReference type="ARBA" id="ARBA00023043"/>
    </source>
</evidence>
<proteinExistence type="predicted"/>
<keyword evidence="5" id="KW-1185">Reference proteome</keyword>
<dbReference type="InterPro" id="IPR036770">
    <property type="entry name" value="Ankyrin_rpt-contain_sf"/>
</dbReference>
<keyword evidence="1" id="KW-0677">Repeat</keyword>
<feature type="repeat" description="ANK" evidence="3">
    <location>
        <begin position="54"/>
        <end position="88"/>
    </location>
</feature>
<reference evidence="4 5" key="1">
    <citation type="submission" date="2022-05" db="EMBL/GenBank/DDBJ databases">
        <authorList>
            <consortium name="Genoscope - CEA"/>
            <person name="William W."/>
        </authorList>
    </citation>
    <scope>NUCLEOTIDE SEQUENCE [LARGE SCALE GENOMIC DNA]</scope>
</reference>
<dbReference type="PANTHER" id="PTHR24201">
    <property type="entry name" value="ANK_REP_REGION DOMAIN-CONTAINING PROTEIN"/>
    <property type="match status" value="1"/>
</dbReference>
<dbReference type="InterPro" id="IPR050776">
    <property type="entry name" value="Ank_Repeat/CDKN_Inhibitor"/>
</dbReference>
<dbReference type="PROSITE" id="PS50088">
    <property type="entry name" value="ANK_REPEAT"/>
    <property type="match status" value="2"/>
</dbReference>
<sequence length="196" mass="21794">MARRNDGDVEDKGRRLWDALKNKKIGGVERKSIIRELLQNGAPANFREPDRQKNQRTPLHFIVYEIGGDDDLLDMLLENGADANLVDYFGHTPLHLAAEKGNLSAVKALVRNPHSPANHSKQSKIDETPLQVAERLGHHHVKTYLRRLAGGVTDVQSDGTDVDISVNGSVLSVNFHADDRRVNLMVGNHNTMNLNS</sequence>
<dbReference type="Pfam" id="PF12796">
    <property type="entry name" value="Ank_2"/>
    <property type="match status" value="1"/>
</dbReference>
<evidence type="ECO:0000313" key="4">
    <source>
        <dbReference type="EMBL" id="CAH3119181.1"/>
    </source>
</evidence>
<dbReference type="PROSITE" id="PS50297">
    <property type="entry name" value="ANK_REP_REGION"/>
    <property type="match status" value="2"/>
</dbReference>
<name>A0ABN8NR86_9CNID</name>
<dbReference type="EMBL" id="CALNXK010000033">
    <property type="protein sequence ID" value="CAH3119181.1"/>
    <property type="molecule type" value="Genomic_DNA"/>
</dbReference>
<keyword evidence="2 3" id="KW-0040">ANK repeat</keyword>
<accession>A0ABN8NR86</accession>
<dbReference type="Proteomes" id="UP001159405">
    <property type="component" value="Unassembled WGS sequence"/>
</dbReference>
<evidence type="ECO:0000256" key="3">
    <source>
        <dbReference type="PROSITE-ProRule" id="PRU00023"/>
    </source>
</evidence>
<gene>
    <name evidence="4" type="ORF">PLOB_00027234</name>
</gene>
<feature type="repeat" description="ANK" evidence="3">
    <location>
        <begin position="89"/>
        <end position="112"/>
    </location>
</feature>
<evidence type="ECO:0000256" key="1">
    <source>
        <dbReference type="ARBA" id="ARBA00022737"/>
    </source>
</evidence>
<protein>
    <submittedName>
        <fullName evidence="4">Uncharacterized protein</fullName>
    </submittedName>
</protein>
<organism evidence="4 5">
    <name type="scientific">Porites lobata</name>
    <dbReference type="NCBI Taxonomy" id="104759"/>
    <lineage>
        <taxon>Eukaryota</taxon>
        <taxon>Metazoa</taxon>
        <taxon>Cnidaria</taxon>
        <taxon>Anthozoa</taxon>
        <taxon>Hexacorallia</taxon>
        <taxon>Scleractinia</taxon>
        <taxon>Fungiina</taxon>
        <taxon>Poritidae</taxon>
        <taxon>Porites</taxon>
    </lineage>
</organism>